<organism evidence="1">
    <name type="scientific">Timema monikensis</name>
    <dbReference type="NCBI Taxonomy" id="170555"/>
    <lineage>
        <taxon>Eukaryota</taxon>
        <taxon>Metazoa</taxon>
        <taxon>Ecdysozoa</taxon>
        <taxon>Arthropoda</taxon>
        <taxon>Hexapoda</taxon>
        <taxon>Insecta</taxon>
        <taxon>Pterygota</taxon>
        <taxon>Neoptera</taxon>
        <taxon>Polyneoptera</taxon>
        <taxon>Phasmatodea</taxon>
        <taxon>Timematodea</taxon>
        <taxon>Timematoidea</taxon>
        <taxon>Timematidae</taxon>
        <taxon>Timema</taxon>
    </lineage>
</organism>
<dbReference type="EMBL" id="OB797099">
    <property type="protein sequence ID" value="CAD7434081.1"/>
    <property type="molecule type" value="Genomic_DNA"/>
</dbReference>
<accession>A0A7R9HTD6</accession>
<reference evidence="1" key="1">
    <citation type="submission" date="2020-11" db="EMBL/GenBank/DDBJ databases">
        <authorList>
            <person name="Tran Van P."/>
        </authorList>
    </citation>
    <scope>NUCLEOTIDE SEQUENCE</scope>
</reference>
<protein>
    <submittedName>
        <fullName evidence="1">Uncharacterized protein</fullName>
    </submittedName>
</protein>
<sequence length="303" mass="33160">MTVVKERGGMTVVEERGGMTVVEESGGMTVVKERGGMTVVKERPSVFVTRVAGGKVVNHTHVGEGNMVGKNDIIEPSQISNQVLFVLHSAVERHSQGGGRDLGRTRHRDPLRMVTSRSLRQPVKPPTHSEENSRVVSVRDLKARWGTSSVRQVGDLISETGEGPHQRLQSPPTKGMCDRHPNDGDCEDLGSLLAASNIAGYPGHLLHSSVLLVGRPVNGNLSTLLESPEMQREARLLALRHSAQSLLDSEEGSRALLHHDWADPRWCSYPWLTWLPWLQCSQGQRQQGGISSVQLEPMSASCS</sequence>
<dbReference type="AlphaFoldDB" id="A0A7R9HTD6"/>
<evidence type="ECO:0000313" key="1">
    <source>
        <dbReference type="EMBL" id="CAD7434081.1"/>
    </source>
</evidence>
<proteinExistence type="predicted"/>
<name>A0A7R9HTD6_9NEOP</name>
<gene>
    <name evidence="1" type="ORF">TMSB3V08_LOCUS10742</name>
</gene>